<evidence type="ECO:0008006" key="3">
    <source>
        <dbReference type="Google" id="ProtNLM"/>
    </source>
</evidence>
<gene>
    <name evidence="1" type="ORF">ALC57_15601</name>
</gene>
<organism evidence="1 2">
    <name type="scientific">Trachymyrmex cornetzi</name>
    <dbReference type="NCBI Taxonomy" id="471704"/>
    <lineage>
        <taxon>Eukaryota</taxon>
        <taxon>Metazoa</taxon>
        <taxon>Ecdysozoa</taxon>
        <taxon>Arthropoda</taxon>
        <taxon>Hexapoda</taxon>
        <taxon>Insecta</taxon>
        <taxon>Pterygota</taxon>
        <taxon>Neoptera</taxon>
        <taxon>Endopterygota</taxon>
        <taxon>Hymenoptera</taxon>
        <taxon>Apocrita</taxon>
        <taxon>Aculeata</taxon>
        <taxon>Formicoidea</taxon>
        <taxon>Formicidae</taxon>
        <taxon>Myrmicinae</taxon>
        <taxon>Trachymyrmex</taxon>
    </lineage>
</organism>
<dbReference type="AlphaFoldDB" id="A0A151IWS3"/>
<evidence type="ECO:0000313" key="2">
    <source>
        <dbReference type="Proteomes" id="UP000078492"/>
    </source>
</evidence>
<dbReference type="EMBL" id="KQ980848">
    <property type="protein sequence ID" value="KYN12232.1"/>
    <property type="molecule type" value="Genomic_DNA"/>
</dbReference>
<dbReference type="Proteomes" id="UP000078492">
    <property type="component" value="Unassembled WGS sequence"/>
</dbReference>
<proteinExistence type="predicted"/>
<evidence type="ECO:0000313" key="1">
    <source>
        <dbReference type="EMBL" id="KYN12232.1"/>
    </source>
</evidence>
<keyword evidence="2" id="KW-1185">Reference proteome</keyword>
<reference evidence="1 2" key="1">
    <citation type="submission" date="2015-09" db="EMBL/GenBank/DDBJ databases">
        <title>Trachymyrmex cornetzi WGS genome.</title>
        <authorList>
            <person name="Nygaard S."/>
            <person name="Hu H."/>
            <person name="Boomsma J."/>
            <person name="Zhang G."/>
        </authorList>
    </citation>
    <scope>NUCLEOTIDE SEQUENCE [LARGE SCALE GENOMIC DNA]</scope>
    <source>
        <strain evidence="1">Tcor2-1</strain>
        <tissue evidence="1">Whole body</tissue>
    </source>
</reference>
<name>A0A151IWS3_9HYME</name>
<accession>A0A151IWS3</accession>
<sequence length="93" mass="11212">MEEGGDSINFLDVTLIKESKHIITDWYRKPAFSGRFKIKIESARICNLHFEENCFEWKWTKPRLINIPRKQIYRLIKNFIPIFNVKLRAKTNN</sequence>
<protein>
    <recommendedName>
        <fullName evidence="3">THAP-type domain-containing protein</fullName>
    </recommendedName>
</protein>